<proteinExistence type="inferred from homology"/>
<dbReference type="GO" id="GO:0003756">
    <property type="term" value="F:protein disulfide isomerase activity"/>
    <property type="evidence" value="ECO:0007669"/>
    <property type="project" value="UniProtKB-EC"/>
</dbReference>
<dbReference type="Gene3D" id="1.20.1150.12">
    <property type="entry name" value="Endoplasmic reticulum resident protein 29, C-terminal domain"/>
    <property type="match status" value="1"/>
</dbReference>
<accession>A0A836CCR3</accession>
<dbReference type="Gene3D" id="3.40.30.10">
    <property type="entry name" value="Glutaredoxin"/>
    <property type="match status" value="2"/>
</dbReference>
<dbReference type="GO" id="GO:0005783">
    <property type="term" value="C:endoplasmic reticulum"/>
    <property type="evidence" value="ECO:0007669"/>
    <property type="project" value="InterPro"/>
</dbReference>
<dbReference type="PANTHER" id="PTHR45672">
    <property type="entry name" value="PROTEIN DISULFIDE-ISOMERASE C17H9.14C-RELATED"/>
    <property type="match status" value="1"/>
</dbReference>
<dbReference type="PRINTS" id="PR00421">
    <property type="entry name" value="THIOREDOXIN"/>
</dbReference>
<evidence type="ECO:0000313" key="11">
    <source>
        <dbReference type="Proteomes" id="UP000664859"/>
    </source>
</evidence>
<dbReference type="InterPro" id="IPR036356">
    <property type="entry name" value="ERp29_C_sf"/>
</dbReference>
<dbReference type="Proteomes" id="UP000664859">
    <property type="component" value="Unassembled WGS sequence"/>
</dbReference>
<keyword evidence="4 8" id="KW-0732">Signal</keyword>
<dbReference type="InterPro" id="IPR013766">
    <property type="entry name" value="Thioredoxin_domain"/>
</dbReference>
<dbReference type="AlphaFoldDB" id="A0A836CCR3"/>
<dbReference type="SUPFAM" id="SSF52833">
    <property type="entry name" value="Thioredoxin-like"/>
    <property type="match status" value="2"/>
</dbReference>
<sequence>MRPTLLCAAFSILGPLCWLARAEVQVLTGSTFKDVVGGGHHVLVEHYAPWCGHCKALEPEYNIVGDTYKADRDGVVIAKVDCDAHKALCTSNGVKGYPTLKWYSKGSTKGEDFNAARKADAIVEAVNQKAGVQRRIKPAVSAVTELTSSNFNTVALDPAKTVLVFFGAPWCGHCKSLAPKYDTLANAFVGDESVVFAKVDATQEADLANRYGVTGYPTLKLFGAGSGEPETYDGAREVADLLRFVNERAGTERNEKGELGKGEGRLAVMDAVLAGRSIDAAVVAELETTAEGLQGASKRNADLYVRAARKVLEKGPEYLSKEAARLEGLLKGDSISPEKRTLFMLRKNILRGMEGAAAAS</sequence>
<dbReference type="CDD" id="cd02961">
    <property type="entry name" value="PDI_a_family"/>
    <property type="match status" value="1"/>
</dbReference>
<protein>
    <recommendedName>
        <fullName evidence="3">protein disulfide-isomerase</fullName>
        <ecNumber evidence="3">5.3.4.1</ecNumber>
    </recommendedName>
</protein>
<reference evidence="10" key="1">
    <citation type="submission" date="2021-02" db="EMBL/GenBank/DDBJ databases">
        <title>First Annotated Genome of the Yellow-green Alga Tribonema minus.</title>
        <authorList>
            <person name="Mahan K.M."/>
        </authorList>
    </citation>
    <scope>NUCLEOTIDE SEQUENCE</scope>
    <source>
        <strain evidence="10">UTEX B ZZ1240</strain>
    </source>
</reference>
<feature type="domain" description="Thioredoxin" evidence="9">
    <location>
        <begin position="1"/>
        <end position="122"/>
    </location>
</feature>
<dbReference type="Pfam" id="PF07749">
    <property type="entry name" value="ERp29"/>
    <property type="match status" value="1"/>
</dbReference>
<comment type="caution">
    <text evidence="10">The sequence shown here is derived from an EMBL/GenBank/DDBJ whole genome shotgun (WGS) entry which is preliminary data.</text>
</comment>
<keyword evidence="11" id="KW-1185">Reference proteome</keyword>
<keyword evidence="7" id="KW-0676">Redox-active center</keyword>
<feature type="chain" id="PRO_5032440281" description="protein disulfide-isomerase" evidence="8">
    <location>
        <begin position="23"/>
        <end position="360"/>
    </location>
</feature>
<dbReference type="EC" id="5.3.4.1" evidence="3"/>
<keyword evidence="6 10" id="KW-0413">Isomerase</keyword>
<evidence type="ECO:0000256" key="6">
    <source>
        <dbReference type="ARBA" id="ARBA00023235"/>
    </source>
</evidence>
<dbReference type="InterPro" id="IPR005788">
    <property type="entry name" value="PDI_thioredoxin-like_dom"/>
</dbReference>
<dbReference type="OrthoDB" id="72053at2759"/>
<evidence type="ECO:0000259" key="9">
    <source>
        <dbReference type="PROSITE" id="PS51352"/>
    </source>
</evidence>
<comment type="catalytic activity">
    <reaction evidence="1">
        <text>Catalyzes the rearrangement of -S-S- bonds in proteins.</text>
        <dbReference type="EC" id="5.3.4.1"/>
    </reaction>
</comment>
<evidence type="ECO:0000256" key="7">
    <source>
        <dbReference type="ARBA" id="ARBA00023284"/>
    </source>
</evidence>
<dbReference type="Pfam" id="PF00085">
    <property type="entry name" value="Thioredoxin"/>
    <property type="match status" value="2"/>
</dbReference>
<dbReference type="PANTHER" id="PTHR45672:SF11">
    <property type="entry name" value="PROTEIN DISULFIDE-ISOMERASE C17H9.14C"/>
    <property type="match status" value="1"/>
</dbReference>
<comment type="similarity">
    <text evidence="2">Belongs to the protein disulfide isomerase family.</text>
</comment>
<dbReference type="InterPro" id="IPR011679">
    <property type="entry name" value="ERp29_C"/>
</dbReference>
<dbReference type="NCBIfam" id="TIGR01126">
    <property type="entry name" value="pdi_dom"/>
    <property type="match status" value="2"/>
</dbReference>
<evidence type="ECO:0000256" key="4">
    <source>
        <dbReference type="ARBA" id="ARBA00022729"/>
    </source>
</evidence>
<evidence type="ECO:0000256" key="2">
    <source>
        <dbReference type="ARBA" id="ARBA00006347"/>
    </source>
</evidence>
<dbReference type="EMBL" id="JAFCMP010000357">
    <property type="protein sequence ID" value="KAG5180837.1"/>
    <property type="molecule type" value="Genomic_DNA"/>
</dbReference>
<dbReference type="InterPro" id="IPR036249">
    <property type="entry name" value="Thioredoxin-like_sf"/>
</dbReference>
<feature type="signal peptide" evidence="8">
    <location>
        <begin position="1"/>
        <end position="22"/>
    </location>
</feature>
<name>A0A836CCR3_9STRA</name>
<evidence type="ECO:0000256" key="1">
    <source>
        <dbReference type="ARBA" id="ARBA00001182"/>
    </source>
</evidence>
<evidence type="ECO:0000256" key="3">
    <source>
        <dbReference type="ARBA" id="ARBA00012723"/>
    </source>
</evidence>
<evidence type="ECO:0000313" key="10">
    <source>
        <dbReference type="EMBL" id="KAG5180837.1"/>
    </source>
</evidence>
<evidence type="ECO:0000256" key="5">
    <source>
        <dbReference type="ARBA" id="ARBA00023157"/>
    </source>
</evidence>
<feature type="domain" description="Thioredoxin" evidence="9">
    <location>
        <begin position="124"/>
        <end position="250"/>
    </location>
</feature>
<dbReference type="PROSITE" id="PS51352">
    <property type="entry name" value="THIOREDOXIN_2"/>
    <property type="match status" value="2"/>
</dbReference>
<evidence type="ECO:0000256" key="8">
    <source>
        <dbReference type="SAM" id="SignalP"/>
    </source>
</evidence>
<dbReference type="GO" id="GO:0006457">
    <property type="term" value="P:protein folding"/>
    <property type="evidence" value="ECO:0007669"/>
    <property type="project" value="TreeGrafter"/>
</dbReference>
<dbReference type="InterPro" id="IPR051063">
    <property type="entry name" value="PDI"/>
</dbReference>
<dbReference type="CDD" id="cd00238">
    <property type="entry name" value="ERp29c"/>
    <property type="match status" value="1"/>
</dbReference>
<keyword evidence="5" id="KW-1015">Disulfide bond</keyword>
<dbReference type="SUPFAM" id="SSF47933">
    <property type="entry name" value="ERP29 C domain-like"/>
    <property type="match status" value="1"/>
</dbReference>
<gene>
    <name evidence="10" type="ORF">JKP88DRAFT_200241</name>
</gene>
<dbReference type="CDD" id="cd02998">
    <property type="entry name" value="PDI_a_ERp38"/>
    <property type="match status" value="1"/>
</dbReference>
<organism evidence="10 11">
    <name type="scientific">Tribonema minus</name>
    <dbReference type="NCBI Taxonomy" id="303371"/>
    <lineage>
        <taxon>Eukaryota</taxon>
        <taxon>Sar</taxon>
        <taxon>Stramenopiles</taxon>
        <taxon>Ochrophyta</taxon>
        <taxon>PX clade</taxon>
        <taxon>Xanthophyceae</taxon>
        <taxon>Tribonematales</taxon>
        <taxon>Tribonemataceae</taxon>
        <taxon>Tribonema</taxon>
    </lineage>
</organism>